<dbReference type="OrthoDB" id="6001at10239"/>
<protein>
    <submittedName>
        <fullName evidence="1">MuF-like minor capsid protein</fullName>
    </submittedName>
</protein>
<evidence type="ECO:0000313" key="2">
    <source>
        <dbReference type="Proteomes" id="UP000204189"/>
    </source>
</evidence>
<accession>A0A142KBU1</accession>
<dbReference type="Proteomes" id="UP000204189">
    <property type="component" value="Segment"/>
</dbReference>
<dbReference type="Pfam" id="PF25310">
    <property type="entry name" value="VG15"/>
    <property type="match status" value="1"/>
</dbReference>
<dbReference type="KEGG" id="vg:29123860"/>
<name>A0A142KBU1_9CAUD</name>
<keyword evidence="2" id="KW-1185">Reference proteome</keyword>
<dbReference type="RefSeq" id="YP_009301446.1">
    <property type="nucleotide sequence ID" value="NC_031234.1"/>
</dbReference>
<organism evidence="1 2">
    <name type="scientific">Gordonia phage Emalyn</name>
    <dbReference type="NCBI Taxonomy" id="1821552"/>
    <lineage>
        <taxon>Viruses</taxon>
        <taxon>Duplodnaviria</taxon>
        <taxon>Heunggongvirae</taxon>
        <taxon>Uroviricota</taxon>
        <taxon>Caudoviricetes</taxon>
        <taxon>Emalynvirus</taxon>
        <taxon>Emalynvirus emalyn</taxon>
    </lineage>
</organism>
<reference evidence="2" key="1">
    <citation type="submission" date="2016-03" db="EMBL/GenBank/DDBJ databases">
        <authorList>
            <person name="Ploux O."/>
        </authorList>
    </citation>
    <scope>NUCLEOTIDE SEQUENCE [LARGE SCALE GENOMIC DNA]</scope>
</reference>
<proteinExistence type="predicted"/>
<dbReference type="EMBL" id="KU963260">
    <property type="protein sequence ID" value="AMS03574.1"/>
    <property type="molecule type" value="Genomic_DNA"/>
</dbReference>
<evidence type="ECO:0000313" key="1">
    <source>
        <dbReference type="EMBL" id="AMS03574.1"/>
    </source>
</evidence>
<sequence length="219" mass="24110">MWRNPPPLDDQKFWLYMQDAYVDLAEPVFTLASEAGATYYELAGGDPVVADITPEEALRVTARWAMSKGNATTGLQLLSGSMEGHIYSAAQDSVQQSAEAEPGATWARRARPNACGFCKMLATRQDVYASAESALRVVGRKQTQTQKLKGEPGRTRGTRKIGDEYHDCCRCLAVAVRPGQVYRPPSYVGQWEEEYQSITREVGSDNPDAIVAAWNQLAS</sequence>
<dbReference type="InterPro" id="IPR057369">
    <property type="entry name" value="VG15"/>
</dbReference>
<gene>
    <name evidence="1" type="primary">5</name>
    <name evidence="1" type="ORF">SEA_EMALYN_5</name>
</gene>
<dbReference type="GeneID" id="29123860"/>